<organism evidence="2 3">
    <name type="scientific">Streptomyces alboflavus</name>
    <dbReference type="NCBI Taxonomy" id="67267"/>
    <lineage>
        <taxon>Bacteria</taxon>
        <taxon>Bacillati</taxon>
        <taxon>Actinomycetota</taxon>
        <taxon>Actinomycetes</taxon>
        <taxon>Kitasatosporales</taxon>
        <taxon>Streptomycetaceae</taxon>
        <taxon>Streptomyces</taxon>
    </lineage>
</organism>
<dbReference type="STRING" id="67267.GCA_000716675_06097"/>
<dbReference type="KEGG" id="salf:SMD44_05970"/>
<proteinExistence type="predicted"/>
<sequence>MTTETPLWFTSSYSNNGGQCVEIAANLVAAHGIVPVRDSKRPNGPVVHVRADAFSCFVNGLKGAS</sequence>
<dbReference type="Proteomes" id="UP000195880">
    <property type="component" value="Chromosome"/>
</dbReference>
<reference evidence="2 3" key="1">
    <citation type="submission" date="2017-05" db="EMBL/GenBank/DDBJ databases">
        <title>Streptomyces alboflavus Genome sequencing and assembly.</title>
        <authorList>
            <person name="Wang Y."/>
            <person name="Du B."/>
            <person name="Ding Y."/>
            <person name="Liu H."/>
            <person name="Hou Q."/>
            <person name="Liu K."/>
            <person name="Wang C."/>
            <person name="Yao L."/>
        </authorList>
    </citation>
    <scope>NUCLEOTIDE SEQUENCE [LARGE SCALE GENOMIC DNA]</scope>
    <source>
        <strain evidence="2 3">MDJK44</strain>
    </source>
</reference>
<evidence type="ECO:0000313" key="2">
    <source>
        <dbReference type="EMBL" id="ARX86498.1"/>
    </source>
</evidence>
<accession>A0A1Z1WJD5</accession>
<evidence type="ECO:0000313" key="3">
    <source>
        <dbReference type="Proteomes" id="UP000195880"/>
    </source>
</evidence>
<protein>
    <recommendedName>
        <fullName evidence="1">DUF397 domain-containing protein</fullName>
    </recommendedName>
</protein>
<dbReference type="Pfam" id="PF04149">
    <property type="entry name" value="DUF397"/>
    <property type="match status" value="1"/>
</dbReference>
<dbReference type="OrthoDB" id="4570646at2"/>
<gene>
    <name evidence="2" type="ORF">SMD44_05970</name>
</gene>
<dbReference type="InterPro" id="IPR007278">
    <property type="entry name" value="DUF397"/>
</dbReference>
<name>A0A1Z1WJD5_9ACTN</name>
<dbReference type="EMBL" id="CP021748">
    <property type="protein sequence ID" value="ARX86498.1"/>
    <property type="molecule type" value="Genomic_DNA"/>
</dbReference>
<feature type="domain" description="DUF397" evidence="1">
    <location>
        <begin position="8"/>
        <end position="62"/>
    </location>
</feature>
<dbReference type="AlphaFoldDB" id="A0A1Z1WJD5"/>
<evidence type="ECO:0000259" key="1">
    <source>
        <dbReference type="Pfam" id="PF04149"/>
    </source>
</evidence>
<keyword evidence="3" id="KW-1185">Reference proteome</keyword>
<dbReference type="RefSeq" id="WP_087885875.1">
    <property type="nucleotide sequence ID" value="NZ_CP021748.1"/>
</dbReference>